<dbReference type="AlphaFoldDB" id="A0A8T4GHQ9"/>
<evidence type="ECO:0000313" key="1">
    <source>
        <dbReference type="EMBL" id="MBP1923279.1"/>
    </source>
</evidence>
<evidence type="ECO:0000313" key="2">
    <source>
        <dbReference type="Proteomes" id="UP000823588"/>
    </source>
</evidence>
<proteinExistence type="predicted"/>
<sequence length="59" mass="6981">MVSMHDRSDEGSELDVVQFGRYDEDTIYVFYPKDATDKDTETMWIRSSKNGITWLTDQR</sequence>
<protein>
    <submittedName>
        <fullName evidence="1">Uncharacterized protein</fullName>
    </submittedName>
</protein>
<comment type="caution">
    <text evidence="1">The sequence shown here is derived from an EMBL/GenBank/DDBJ whole genome shotgun (WGS) entry which is preliminary data.</text>
</comment>
<reference evidence="1" key="1">
    <citation type="submission" date="2021-03" db="EMBL/GenBank/DDBJ databases">
        <title>Genomic Encyclopedia of Type Strains, Phase IV (KMG-IV): sequencing the most valuable type-strain genomes for metagenomic binning, comparative biology and taxonomic classification.</title>
        <authorList>
            <person name="Goeker M."/>
        </authorList>
    </citation>
    <scope>NUCLEOTIDE SEQUENCE</scope>
    <source>
        <strain evidence="1">DSM 23564</strain>
    </source>
</reference>
<dbReference type="Proteomes" id="UP000823588">
    <property type="component" value="Unassembled WGS sequence"/>
</dbReference>
<keyword evidence="2" id="KW-1185">Reference proteome</keyword>
<name>A0A8T4GHQ9_9EURY</name>
<organism evidence="1 2">
    <name type="scientific">Halorubrum alkaliphilum</name>
    <dbReference type="NCBI Taxonomy" id="261290"/>
    <lineage>
        <taxon>Archaea</taxon>
        <taxon>Methanobacteriati</taxon>
        <taxon>Methanobacteriota</taxon>
        <taxon>Stenosarchaea group</taxon>
        <taxon>Halobacteria</taxon>
        <taxon>Halobacteriales</taxon>
        <taxon>Haloferacaceae</taxon>
        <taxon>Halorubrum</taxon>
    </lineage>
</organism>
<gene>
    <name evidence="1" type="ORF">J2751_002318</name>
</gene>
<accession>A0A8T4GHQ9</accession>
<dbReference type="EMBL" id="JAGGKQ010000018">
    <property type="protein sequence ID" value="MBP1923279.1"/>
    <property type="molecule type" value="Genomic_DNA"/>
</dbReference>